<dbReference type="Proteomes" id="UP000730482">
    <property type="component" value="Unassembled WGS sequence"/>
</dbReference>
<dbReference type="RefSeq" id="WP_212021665.1">
    <property type="nucleotide sequence ID" value="NZ_JAAFYZ010000353.1"/>
</dbReference>
<gene>
    <name evidence="7" type="ORF">KGQ19_46445</name>
</gene>
<keyword evidence="3 6" id="KW-1133">Transmembrane helix</keyword>
<evidence type="ECO:0000256" key="4">
    <source>
        <dbReference type="ARBA" id="ARBA00023136"/>
    </source>
</evidence>
<dbReference type="InterPro" id="IPR007343">
    <property type="entry name" value="Uncharacterised_pept_Zn_put"/>
</dbReference>
<keyword evidence="4 6" id="KW-0472">Membrane</keyword>
<name>A0ABS5L7X1_9ACTN</name>
<evidence type="ECO:0000256" key="5">
    <source>
        <dbReference type="SAM" id="MobiDB-lite"/>
    </source>
</evidence>
<evidence type="ECO:0000313" key="8">
    <source>
        <dbReference type="Proteomes" id="UP000730482"/>
    </source>
</evidence>
<dbReference type="PANTHER" id="PTHR30168">
    <property type="entry name" value="PUTATIVE MEMBRANE PROTEIN YPFJ"/>
    <property type="match status" value="1"/>
</dbReference>
<evidence type="ECO:0000256" key="6">
    <source>
        <dbReference type="SAM" id="Phobius"/>
    </source>
</evidence>
<evidence type="ECO:0000256" key="3">
    <source>
        <dbReference type="ARBA" id="ARBA00022989"/>
    </source>
</evidence>
<evidence type="ECO:0000256" key="2">
    <source>
        <dbReference type="ARBA" id="ARBA00022692"/>
    </source>
</evidence>
<comment type="subcellular location">
    <subcellularLocation>
        <location evidence="1">Membrane</location>
        <topology evidence="1">Single-pass membrane protein</topology>
    </subcellularLocation>
</comment>
<sequence length="318" mass="33089">MQFDDDARLDSGQVRDERGSGPARGGGLGGGFGGGFGLPGGRGGLIGLILTLIAAVVGVPLALTDGSGGTSNALSSSSSGDVSGTVSSGSLAAKCRTGADANVSDDCRVVAIVNSVQNYWTGFFAADNQKYPRAQTVIFSGATRTGCGTATSAVGPFYCPADRTVYLDLGFWQELKTKFGARGGPFAQAYVLAHEYGHHVQNLTGALGQSQSSQQGANSGAVRVELQADCYAGLWAHYATTTKDAYGRVLIKDLTKQDISDGLDAAAAVGDDRIQAQYQHRVTPETWTHGSAAQRQKWFLTGYQTGDFRSCDTFSGSV</sequence>
<dbReference type="EMBL" id="JAAFYZ010000353">
    <property type="protein sequence ID" value="MBS2554320.1"/>
    <property type="molecule type" value="Genomic_DNA"/>
</dbReference>
<reference evidence="7 8" key="1">
    <citation type="submission" date="2020-02" db="EMBL/GenBank/DDBJ databases">
        <title>Acidophilic actinobacteria isolated from forest soil.</title>
        <authorList>
            <person name="Golinska P."/>
        </authorList>
    </citation>
    <scope>NUCLEOTIDE SEQUENCE [LARGE SCALE GENOMIC DNA]</scope>
    <source>
        <strain evidence="7 8">NL8</strain>
    </source>
</reference>
<feature type="region of interest" description="Disordered" evidence="5">
    <location>
        <begin position="1"/>
        <end position="27"/>
    </location>
</feature>
<feature type="transmembrane region" description="Helical" evidence="6">
    <location>
        <begin position="45"/>
        <end position="63"/>
    </location>
</feature>
<dbReference type="Pfam" id="PF04228">
    <property type="entry name" value="Zn_peptidase"/>
    <property type="match status" value="1"/>
</dbReference>
<organism evidence="7 8">
    <name type="scientific">Catenulispora pinistramenti</name>
    <dbReference type="NCBI Taxonomy" id="2705254"/>
    <lineage>
        <taxon>Bacteria</taxon>
        <taxon>Bacillati</taxon>
        <taxon>Actinomycetota</taxon>
        <taxon>Actinomycetes</taxon>
        <taxon>Catenulisporales</taxon>
        <taxon>Catenulisporaceae</taxon>
        <taxon>Catenulispora</taxon>
    </lineage>
</organism>
<protein>
    <submittedName>
        <fullName evidence="7">Neutral zinc metallopeptidase</fullName>
    </submittedName>
</protein>
<evidence type="ECO:0000313" key="7">
    <source>
        <dbReference type="EMBL" id="MBS2554320.1"/>
    </source>
</evidence>
<keyword evidence="8" id="KW-1185">Reference proteome</keyword>
<dbReference type="PANTHER" id="PTHR30168:SF0">
    <property type="entry name" value="INNER MEMBRANE PROTEIN"/>
    <property type="match status" value="1"/>
</dbReference>
<dbReference type="SUPFAM" id="SSF55486">
    <property type="entry name" value="Metalloproteases ('zincins'), catalytic domain"/>
    <property type="match status" value="1"/>
</dbReference>
<proteinExistence type="predicted"/>
<evidence type="ECO:0000256" key="1">
    <source>
        <dbReference type="ARBA" id="ARBA00004167"/>
    </source>
</evidence>
<accession>A0ABS5L7X1</accession>
<comment type="caution">
    <text evidence="7">The sequence shown here is derived from an EMBL/GenBank/DDBJ whole genome shotgun (WGS) entry which is preliminary data.</text>
</comment>
<feature type="compositionally biased region" description="Basic and acidic residues" evidence="5">
    <location>
        <begin position="1"/>
        <end position="19"/>
    </location>
</feature>
<keyword evidence="2 6" id="KW-0812">Transmembrane</keyword>